<organism evidence="5 6">
    <name type="scientific">Marivirga aurantiaca</name>
    <dbReference type="NCBI Taxonomy" id="2802615"/>
    <lineage>
        <taxon>Bacteria</taxon>
        <taxon>Pseudomonadati</taxon>
        <taxon>Bacteroidota</taxon>
        <taxon>Cytophagia</taxon>
        <taxon>Cytophagales</taxon>
        <taxon>Marivirgaceae</taxon>
        <taxon>Marivirga</taxon>
    </lineage>
</organism>
<accession>A0A935CAS8</accession>
<gene>
    <name evidence="5" type="ORF">JKA74_17130</name>
</gene>
<dbReference type="InterPro" id="IPR045019">
    <property type="entry name" value="BETA-OHASE-like"/>
</dbReference>
<evidence type="ECO:0000256" key="1">
    <source>
        <dbReference type="ARBA" id="ARBA00009324"/>
    </source>
</evidence>
<keyword evidence="4" id="KW-0812">Transmembrane</keyword>
<evidence type="ECO:0000256" key="4">
    <source>
        <dbReference type="SAM" id="Phobius"/>
    </source>
</evidence>
<sequence length="165" mass="19559">MSDILLIIFYGFLIVGTFLFMEGVAWFTHKYIMHGFLWSWHKSHHKVHNHVLERNDLFAVVFSVPSAILIMAGIEFPEVRWLLFVGIGVACYGLFYVLFHDVLVHRRINIKFKARHPYLKRMMKAHYIHHEVHTKEGAEAFGFLYAPEKYDTIQEHRKENSDAER</sequence>
<dbReference type="GO" id="GO:0016123">
    <property type="term" value="P:xanthophyll biosynthetic process"/>
    <property type="evidence" value="ECO:0007669"/>
    <property type="project" value="TreeGrafter"/>
</dbReference>
<dbReference type="GO" id="GO:0010291">
    <property type="term" value="F:beta-carotene 3-hydroxylase activity"/>
    <property type="evidence" value="ECO:0007669"/>
    <property type="project" value="TreeGrafter"/>
</dbReference>
<reference evidence="5" key="1">
    <citation type="submission" date="2021-01" db="EMBL/GenBank/DDBJ databases">
        <title>Marivirga aurantiaca sp. nov., isolated from intertidal surface sediments.</title>
        <authorList>
            <person name="Zhang M."/>
        </authorList>
    </citation>
    <scope>NUCLEOTIDE SEQUENCE</scope>
    <source>
        <strain evidence="5">S37H4</strain>
    </source>
</reference>
<name>A0A935CAS8_9BACT</name>
<dbReference type="AlphaFoldDB" id="A0A935CAS8"/>
<dbReference type="PANTHER" id="PTHR31899">
    <property type="entry name" value="BETA-CAROTENE 3-HYDROXYLASE 1, CHLOROPLASTIC"/>
    <property type="match status" value="1"/>
</dbReference>
<protein>
    <submittedName>
        <fullName evidence="5">Sterol desaturase family protein</fullName>
    </submittedName>
</protein>
<evidence type="ECO:0000256" key="3">
    <source>
        <dbReference type="ARBA" id="ARBA00023002"/>
    </source>
</evidence>
<dbReference type="GO" id="GO:0016119">
    <property type="term" value="P:carotene metabolic process"/>
    <property type="evidence" value="ECO:0007669"/>
    <property type="project" value="TreeGrafter"/>
</dbReference>
<proteinExistence type="inferred from homology"/>
<feature type="transmembrane region" description="Helical" evidence="4">
    <location>
        <begin position="57"/>
        <end position="74"/>
    </location>
</feature>
<comment type="caution">
    <text evidence="5">The sequence shown here is derived from an EMBL/GenBank/DDBJ whole genome shotgun (WGS) entry which is preliminary data.</text>
</comment>
<feature type="transmembrane region" description="Helical" evidence="4">
    <location>
        <begin position="6"/>
        <end position="27"/>
    </location>
</feature>
<dbReference type="EMBL" id="JAEQBW010000011">
    <property type="protein sequence ID" value="MBK6266770.1"/>
    <property type="molecule type" value="Genomic_DNA"/>
</dbReference>
<evidence type="ECO:0000313" key="6">
    <source>
        <dbReference type="Proteomes" id="UP000611723"/>
    </source>
</evidence>
<keyword evidence="2" id="KW-0125">Carotenoid biosynthesis</keyword>
<evidence type="ECO:0000313" key="5">
    <source>
        <dbReference type="EMBL" id="MBK6266770.1"/>
    </source>
</evidence>
<keyword evidence="3" id="KW-0560">Oxidoreductase</keyword>
<feature type="transmembrane region" description="Helical" evidence="4">
    <location>
        <begin position="80"/>
        <end position="99"/>
    </location>
</feature>
<dbReference type="PANTHER" id="PTHR31899:SF9">
    <property type="entry name" value="BETA-CAROTENE 3-HYDROXYLASE 1, CHLOROPLASTIC"/>
    <property type="match status" value="1"/>
</dbReference>
<dbReference type="Proteomes" id="UP000611723">
    <property type="component" value="Unassembled WGS sequence"/>
</dbReference>
<comment type="similarity">
    <text evidence="1">Belongs to the sterol desaturase family.</text>
</comment>
<keyword evidence="4" id="KW-0472">Membrane</keyword>
<evidence type="ECO:0000256" key="2">
    <source>
        <dbReference type="ARBA" id="ARBA00022746"/>
    </source>
</evidence>
<keyword evidence="4" id="KW-1133">Transmembrane helix</keyword>
<keyword evidence="6" id="KW-1185">Reference proteome</keyword>
<dbReference type="RefSeq" id="WP_201432456.1">
    <property type="nucleotide sequence ID" value="NZ_JAEQBW010000011.1"/>
</dbReference>